<name>A0A8J3KCN2_9ACTN</name>
<proteinExistence type="predicted"/>
<comment type="caution">
    <text evidence="2">The sequence shown here is derived from an EMBL/GenBank/DDBJ whole genome shotgun (WGS) entry which is preliminary data.</text>
</comment>
<dbReference type="AlphaFoldDB" id="A0A8J3KCN2"/>
<sequence length="203" mass="22044">MFDFGIAGYEPRWLHGLEVVVAAHGRRLGALTGRVLRHVWLVWDLDADEWFSDCPVLLDFGDDHVLVNHQKLDDLSITFGSVDISRPLTWGTSDGFRLSWRAEPLPELGALAGQTLRGTELREFSGDFPADGSVTLSLRFAVGRLRIFNACDENGLAFDPPGSVEPGRGATWRSAGEGRGDLGAGGDAEFAQDAGDVHGRGLR</sequence>
<keyword evidence="3" id="KW-1185">Reference proteome</keyword>
<reference evidence="2 3" key="1">
    <citation type="submission" date="2021-01" db="EMBL/GenBank/DDBJ databases">
        <title>Whole genome shotgun sequence of Catellatospora chokoriensis NBRC 107358.</title>
        <authorList>
            <person name="Komaki H."/>
            <person name="Tamura T."/>
        </authorList>
    </citation>
    <scope>NUCLEOTIDE SEQUENCE [LARGE SCALE GENOMIC DNA]</scope>
    <source>
        <strain evidence="2 3">NBRC 107358</strain>
    </source>
</reference>
<evidence type="ECO:0000313" key="2">
    <source>
        <dbReference type="EMBL" id="GIF94338.1"/>
    </source>
</evidence>
<gene>
    <name evidence="2" type="ORF">Cch02nite_77820</name>
</gene>
<evidence type="ECO:0000256" key="1">
    <source>
        <dbReference type="SAM" id="MobiDB-lite"/>
    </source>
</evidence>
<feature type="region of interest" description="Disordered" evidence="1">
    <location>
        <begin position="159"/>
        <end position="203"/>
    </location>
</feature>
<evidence type="ECO:0000313" key="3">
    <source>
        <dbReference type="Proteomes" id="UP000619293"/>
    </source>
</evidence>
<dbReference type="RefSeq" id="WP_239121031.1">
    <property type="nucleotide sequence ID" value="NZ_BAAALB010000060.1"/>
</dbReference>
<protein>
    <submittedName>
        <fullName evidence="2">Uncharacterized protein</fullName>
    </submittedName>
</protein>
<accession>A0A8J3KCN2</accession>
<dbReference type="EMBL" id="BONG01000092">
    <property type="protein sequence ID" value="GIF94338.1"/>
    <property type="molecule type" value="Genomic_DNA"/>
</dbReference>
<organism evidence="2 3">
    <name type="scientific">Catellatospora chokoriensis</name>
    <dbReference type="NCBI Taxonomy" id="310353"/>
    <lineage>
        <taxon>Bacteria</taxon>
        <taxon>Bacillati</taxon>
        <taxon>Actinomycetota</taxon>
        <taxon>Actinomycetes</taxon>
        <taxon>Micromonosporales</taxon>
        <taxon>Micromonosporaceae</taxon>
        <taxon>Catellatospora</taxon>
    </lineage>
</organism>
<dbReference type="Proteomes" id="UP000619293">
    <property type="component" value="Unassembled WGS sequence"/>
</dbReference>